<dbReference type="Gene3D" id="3.40.30.10">
    <property type="entry name" value="Glutaredoxin"/>
    <property type="match status" value="1"/>
</dbReference>
<evidence type="ECO:0000256" key="1">
    <source>
        <dbReference type="ARBA" id="ARBA00007764"/>
    </source>
</evidence>
<dbReference type="InterPro" id="IPR036249">
    <property type="entry name" value="Thioredoxin-like_sf"/>
</dbReference>
<comment type="similarity">
    <text evidence="1">Belongs to the SH3BGR family.</text>
</comment>
<evidence type="ECO:0000313" key="2">
    <source>
        <dbReference type="EMBL" id="CAB3266040.1"/>
    </source>
</evidence>
<dbReference type="PANTHER" id="PTHR12232">
    <property type="entry name" value="SH3 DOMAIN-BINDING GLUTAMIC ACID-RICH-LIKE PROTEIN"/>
    <property type="match status" value="1"/>
</dbReference>
<dbReference type="Pfam" id="PF04908">
    <property type="entry name" value="SH3BGR"/>
    <property type="match status" value="1"/>
</dbReference>
<dbReference type="PANTHER" id="PTHR12232:SF0">
    <property type="entry name" value="THIOREDOXIN DOMAIN-CONTAINING PROTEIN"/>
    <property type="match status" value="1"/>
</dbReference>
<accession>A0A6F9DSP6</accession>
<dbReference type="SUPFAM" id="SSF52833">
    <property type="entry name" value="Thioredoxin-like"/>
    <property type="match status" value="1"/>
</dbReference>
<dbReference type="GO" id="GO:0005737">
    <property type="term" value="C:cytoplasm"/>
    <property type="evidence" value="ECO:0007669"/>
    <property type="project" value="TreeGrafter"/>
</dbReference>
<dbReference type="AlphaFoldDB" id="A0A6F9DSP6"/>
<dbReference type="PIRSF" id="PIRSF008142">
    <property type="entry name" value="SH3-bind_E-rich_L"/>
    <property type="match status" value="1"/>
</dbReference>
<gene>
    <name evidence="2" type="primary">Sh3bgrl2</name>
</gene>
<dbReference type="EMBL" id="LR790178">
    <property type="protein sequence ID" value="CAB3266040.1"/>
    <property type="molecule type" value="mRNA"/>
</dbReference>
<organism evidence="2">
    <name type="scientific">Phallusia mammillata</name>
    <dbReference type="NCBI Taxonomy" id="59560"/>
    <lineage>
        <taxon>Eukaryota</taxon>
        <taxon>Metazoa</taxon>
        <taxon>Chordata</taxon>
        <taxon>Tunicata</taxon>
        <taxon>Ascidiacea</taxon>
        <taxon>Phlebobranchia</taxon>
        <taxon>Ascidiidae</taxon>
        <taxon>Phallusia</taxon>
    </lineage>
</organism>
<proteinExistence type="evidence at transcript level"/>
<sequence length="121" mass="13657">MGGITVYVTSVLMNKCIRDNQNKIINFLNANNIGFEVVDLTINTEAREIMLAKMPESKKEGKVLPPQVFNGDEYCGDFEKFFAAMENGLLYTFFKLSPPSNSMEEKTLLKFKQNGIAMDIC</sequence>
<reference evidence="2" key="1">
    <citation type="submission" date="2020-04" db="EMBL/GenBank/DDBJ databases">
        <authorList>
            <person name="Neveu A P."/>
        </authorList>
    </citation>
    <scope>NUCLEOTIDE SEQUENCE</scope>
    <source>
        <tissue evidence="2">Whole embryo</tissue>
    </source>
</reference>
<name>A0A6F9DSP6_9ASCI</name>
<dbReference type="InterPro" id="IPR006993">
    <property type="entry name" value="Glut_rich_SH3-bd"/>
</dbReference>
<protein>
    <submittedName>
        <fullName evidence="2">SH3 domain-binding glutamic acid-rich-like protein 2</fullName>
    </submittedName>
</protein>
<dbReference type="InterPro" id="IPR051033">
    <property type="entry name" value="SH3BGR"/>
</dbReference>